<reference evidence="2" key="1">
    <citation type="submission" date="2023-12" db="EMBL/GenBank/DDBJ databases">
        <title>Genome assembly of Anisodus tanguticus.</title>
        <authorList>
            <person name="Wang Y.-J."/>
        </authorList>
    </citation>
    <scope>NUCLEOTIDE SEQUENCE</scope>
    <source>
        <strain evidence="2">KB-2021</strain>
        <tissue evidence="2">Leaf</tissue>
    </source>
</reference>
<feature type="domain" description="Reverse transcriptase Ty1/copia-type" evidence="1">
    <location>
        <begin position="1"/>
        <end position="141"/>
    </location>
</feature>
<accession>A0AAE1RRN0</accession>
<evidence type="ECO:0000259" key="1">
    <source>
        <dbReference type="Pfam" id="PF07727"/>
    </source>
</evidence>
<proteinExistence type="predicted"/>
<organism evidence="2 3">
    <name type="scientific">Anisodus tanguticus</name>
    <dbReference type="NCBI Taxonomy" id="243964"/>
    <lineage>
        <taxon>Eukaryota</taxon>
        <taxon>Viridiplantae</taxon>
        <taxon>Streptophyta</taxon>
        <taxon>Embryophyta</taxon>
        <taxon>Tracheophyta</taxon>
        <taxon>Spermatophyta</taxon>
        <taxon>Magnoliopsida</taxon>
        <taxon>eudicotyledons</taxon>
        <taxon>Gunneridae</taxon>
        <taxon>Pentapetalae</taxon>
        <taxon>asterids</taxon>
        <taxon>lamiids</taxon>
        <taxon>Solanales</taxon>
        <taxon>Solanaceae</taxon>
        <taxon>Solanoideae</taxon>
        <taxon>Hyoscyameae</taxon>
        <taxon>Anisodus</taxon>
    </lineage>
</organism>
<dbReference type="InterPro" id="IPR043502">
    <property type="entry name" value="DNA/RNA_pol_sf"/>
</dbReference>
<name>A0AAE1RRN0_9SOLA</name>
<gene>
    <name evidence="2" type="ORF">RND71_024683</name>
</gene>
<keyword evidence="3" id="KW-1185">Reference proteome</keyword>
<dbReference type="AlphaFoldDB" id="A0AAE1RRN0"/>
<comment type="caution">
    <text evidence="2">The sequence shown here is derived from an EMBL/GenBank/DDBJ whole genome shotgun (WGS) entry which is preliminary data.</text>
</comment>
<dbReference type="Pfam" id="PF07727">
    <property type="entry name" value="RVT_2"/>
    <property type="match status" value="1"/>
</dbReference>
<dbReference type="InterPro" id="IPR013103">
    <property type="entry name" value="RVT_2"/>
</dbReference>
<evidence type="ECO:0000313" key="3">
    <source>
        <dbReference type="Proteomes" id="UP001291623"/>
    </source>
</evidence>
<sequence length="186" mass="21078">MHQPLGFRDPKDPHHVCLLKKSLYGLKQSPRAWYMRFADYISIIGFTHSRSDNSLFIYRRGSSLTYILLYVDDIILTASSDALHRSIMTMLSSEFAMKDLGPLSYFLGIGVTRHACRLFLSQRKYAAKIIERAGMSSHKSTSTLVDTKPNLSVVAGAPYEDPTRYRSLAGALQYLTFTRPDITYVV</sequence>
<protein>
    <recommendedName>
        <fullName evidence="1">Reverse transcriptase Ty1/copia-type domain-containing protein</fullName>
    </recommendedName>
</protein>
<dbReference type="SUPFAM" id="SSF56672">
    <property type="entry name" value="DNA/RNA polymerases"/>
    <property type="match status" value="1"/>
</dbReference>
<evidence type="ECO:0000313" key="2">
    <source>
        <dbReference type="EMBL" id="KAK4355712.1"/>
    </source>
</evidence>
<dbReference type="EMBL" id="JAVYJV010000013">
    <property type="protein sequence ID" value="KAK4355712.1"/>
    <property type="molecule type" value="Genomic_DNA"/>
</dbReference>
<dbReference type="Proteomes" id="UP001291623">
    <property type="component" value="Unassembled WGS sequence"/>
</dbReference>